<dbReference type="AlphaFoldDB" id="A0A2G5UTQ0"/>
<name>A0A2G5UTQ0_9PELO</name>
<dbReference type="OrthoDB" id="10276797at2759"/>
<sequence length="68" mass="7866">MSQQNASTETEHQLASESEKAYKMICEMPNKMHDIRMSKIQSCLDDARKTNWIYVGNSFRDPLPSSKQ</sequence>
<comment type="caution">
    <text evidence="1">The sequence shown here is derived from an EMBL/GenBank/DDBJ whole genome shotgun (WGS) entry which is preliminary data.</text>
</comment>
<protein>
    <submittedName>
        <fullName evidence="1">Uncharacterized protein</fullName>
    </submittedName>
</protein>
<accession>A0A2G5UTQ0</accession>
<evidence type="ECO:0000313" key="2">
    <source>
        <dbReference type="Proteomes" id="UP000230233"/>
    </source>
</evidence>
<proteinExistence type="predicted"/>
<gene>
    <name evidence="1" type="primary">Cni-Y47D3A.20</name>
    <name evidence="1" type="synonym">Cnig_chr_III.g9803</name>
    <name evidence="1" type="ORF">B9Z55_009803</name>
</gene>
<organism evidence="1 2">
    <name type="scientific">Caenorhabditis nigoni</name>
    <dbReference type="NCBI Taxonomy" id="1611254"/>
    <lineage>
        <taxon>Eukaryota</taxon>
        <taxon>Metazoa</taxon>
        <taxon>Ecdysozoa</taxon>
        <taxon>Nematoda</taxon>
        <taxon>Chromadorea</taxon>
        <taxon>Rhabditida</taxon>
        <taxon>Rhabditina</taxon>
        <taxon>Rhabditomorpha</taxon>
        <taxon>Rhabditoidea</taxon>
        <taxon>Rhabditidae</taxon>
        <taxon>Peloderinae</taxon>
        <taxon>Caenorhabditis</taxon>
    </lineage>
</organism>
<evidence type="ECO:0000313" key="1">
    <source>
        <dbReference type="EMBL" id="PIC42863.1"/>
    </source>
</evidence>
<reference evidence="2" key="1">
    <citation type="submission" date="2017-10" db="EMBL/GenBank/DDBJ databases">
        <title>Rapid genome shrinkage in a self-fertile nematode reveals novel sperm competition proteins.</title>
        <authorList>
            <person name="Yin D."/>
            <person name="Schwarz E.M."/>
            <person name="Thomas C.G."/>
            <person name="Felde R.L."/>
            <person name="Korf I.F."/>
            <person name="Cutter A.D."/>
            <person name="Schartner C.M."/>
            <person name="Ralston E.J."/>
            <person name="Meyer B.J."/>
            <person name="Haag E.S."/>
        </authorList>
    </citation>
    <scope>NUCLEOTIDE SEQUENCE [LARGE SCALE GENOMIC DNA]</scope>
    <source>
        <strain evidence="2">JU1422</strain>
    </source>
</reference>
<dbReference type="EMBL" id="PDUG01000003">
    <property type="protein sequence ID" value="PIC42863.1"/>
    <property type="molecule type" value="Genomic_DNA"/>
</dbReference>
<keyword evidence="2" id="KW-1185">Reference proteome</keyword>
<dbReference type="Proteomes" id="UP000230233">
    <property type="component" value="Chromosome III"/>
</dbReference>